<accession>A0A328ZBX7</accession>
<evidence type="ECO:0000313" key="2">
    <source>
        <dbReference type="Proteomes" id="UP000248856"/>
    </source>
</evidence>
<reference evidence="1 2" key="1">
    <citation type="submission" date="2018-06" db="EMBL/GenBank/DDBJ databases">
        <title>Genomic Encyclopedia of Archaeal and Bacterial Type Strains, Phase II (KMG-II): from individual species to whole genera.</title>
        <authorList>
            <person name="Goeker M."/>
        </authorList>
    </citation>
    <scope>NUCLEOTIDE SEQUENCE [LARGE SCALE GENOMIC DNA]</scope>
    <source>
        <strain evidence="1 2">CFPB 3232</strain>
    </source>
</reference>
<protein>
    <submittedName>
        <fullName evidence="1">Uncharacterized protein</fullName>
    </submittedName>
</protein>
<organism evidence="1 2">
    <name type="scientific">Paracidovorax anthurii</name>
    <dbReference type="NCBI Taxonomy" id="78229"/>
    <lineage>
        <taxon>Bacteria</taxon>
        <taxon>Pseudomonadati</taxon>
        <taxon>Pseudomonadota</taxon>
        <taxon>Betaproteobacteria</taxon>
        <taxon>Burkholderiales</taxon>
        <taxon>Comamonadaceae</taxon>
        <taxon>Paracidovorax</taxon>
    </lineage>
</organism>
<comment type="caution">
    <text evidence="1">The sequence shown here is derived from an EMBL/GenBank/DDBJ whole genome shotgun (WGS) entry which is preliminary data.</text>
</comment>
<dbReference type="InterPro" id="IPR005358">
    <property type="entry name" value="Puta_zinc/iron-chelating_dom"/>
</dbReference>
<name>A0A328ZBX7_9BURK</name>
<dbReference type="EMBL" id="QLTA01000014">
    <property type="protein sequence ID" value="RAR83548.1"/>
    <property type="molecule type" value="Genomic_DNA"/>
</dbReference>
<dbReference type="OrthoDB" id="9779822at2"/>
<sequence length="196" mass="21450">MQQLPTPDEISEADARRAAFVSAIPTEVSRAEDEIPKVVRQMNAAARSKLQRIYQVADALSEHREPFVACHKGCAACCHMNVSITAVEAERLARASGRRKTPLVSTVDHALDEFSGRPCPFLDGQGDCSVYEDRPLSCRKHASFFKSDIACHPPVMHQIEVPMLRFGGLDEALFALSGDQVSPVLADIRDFFPGAG</sequence>
<dbReference type="AlphaFoldDB" id="A0A328ZBX7"/>
<dbReference type="Proteomes" id="UP000248856">
    <property type="component" value="Unassembled WGS sequence"/>
</dbReference>
<keyword evidence="2" id="KW-1185">Reference proteome</keyword>
<gene>
    <name evidence="1" type="ORF">AX018_101456</name>
</gene>
<evidence type="ECO:0000313" key="1">
    <source>
        <dbReference type="EMBL" id="RAR83548.1"/>
    </source>
</evidence>
<proteinExistence type="predicted"/>
<dbReference type="Pfam" id="PF03692">
    <property type="entry name" value="CxxCxxCC"/>
    <property type="match status" value="1"/>
</dbReference>